<proteinExistence type="predicted"/>
<protein>
    <submittedName>
        <fullName evidence="1">Uncharacterized protein</fullName>
    </submittedName>
</protein>
<evidence type="ECO:0000313" key="2">
    <source>
        <dbReference type="Proteomes" id="UP000198507"/>
    </source>
</evidence>
<reference evidence="2" key="1">
    <citation type="submission" date="2016-10" db="EMBL/GenBank/DDBJ databases">
        <authorList>
            <person name="Varghese N."/>
            <person name="Submissions S."/>
        </authorList>
    </citation>
    <scope>NUCLEOTIDE SEQUENCE [LARGE SCALE GENOMIC DNA]</scope>
    <source>
        <strain evidence="2">DSM 44209</strain>
    </source>
</reference>
<dbReference type="EMBL" id="FOIE01000003">
    <property type="protein sequence ID" value="SET18764.1"/>
    <property type="molecule type" value="Genomic_DNA"/>
</dbReference>
<dbReference type="RefSeq" id="WP_091441942.1">
    <property type="nucleotide sequence ID" value="NZ_FOIE01000003.1"/>
</dbReference>
<name>A0A1I0CGP7_9ACTN</name>
<keyword evidence="2" id="KW-1185">Reference proteome</keyword>
<sequence>MTDERWTTTEEIAAARERLEDAIEGYERPAAYAVGLTVDGDAAAEEVFPRVDRGENFLPAVVLASVCGHVRGTATYLLDEQRLQEAIDLLSPAEACTAYDHPNLAVWRQVRAEAADRPGAHVVAVFLGDLQPSPTERRYERLLREAAAG</sequence>
<dbReference type="Proteomes" id="UP000198507">
    <property type="component" value="Unassembled WGS sequence"/>
</dbReference>
<dbReference type="AlphaFoldDB" id="A0A1I0CGP7"/>
<accession>A0A1I0CGP7</accession>
<gene>
    <name evidence="1" type="ORF">SAMN04488546_1578</name>
</gene>
<dbReference type="OrthoDB" id="4729272at2"/>
<organism evidence="1 2">
    <name type="scientific">Geodermatophilus poikilotrophus</name>
    <dbReference type="NCBI Taxonomy" id="1333667"/>
    <lineage>
        <taxon>Bacteria</taxon>
        <taxon>Bacillati</taxon>
        <taxon>Actinomycetota</taxon>
        <taxon>Actinomycetes</taxon>
        <taxon>Geodermatophilales</taxon>
        <taxon>Geodermatophilaceae</taxon>
        <taxon>Geodermatophilus</taxon>
    </lineage>
</organism>
<evidence type="ECO:0000313" key="1">
    <source>
        <dbReference type="EMBL" id="SET18764.1"/>
    </source>
</evidence>